<organism evidence="8 9">
    <name type="scientific">Aquipseudomonas ullengensis</name>
    <dbReference type="NCBI Taxonomy" id="2759166"/>
    <lineage>
        <taxon>Bacteria</taxon>
        <taxon>Pseudomonadati</taxon>
        <taxon>Pseudomonadota</taxon>
        <taxon>Gammaproteobacteria</taxon>
        <taxon>Pseudomonadales</taxon>
        <taxon>Pseudomonadaceae</taxon>
        <taxon>Aquipseudomonas</taxon>
    </lineage>
</organism>
<protein>
    <recommendedName>
        <fullName evidence="5">Putrescine-binding periplasmic protein</fullName>
    </recommendedName>
</protein>
<comment type="similarity">
    <text evidence="5">Belongs to the bacterial solute-binding protein PotD/PotF family.</text>
</comment>
<dbReference type="PANTHER" id="PTHR30222:SF12">
    <property type="entry name" value="NORSPERMIDINE SENSOR"/>
    <property type="match status" value="1"/>
</dbReference>
<dbReference type="AlphaFoldDB" id="A0A7W4LNZ5"/>
<dbReference type="GO" id="GO:0042597">
    <property type="term" value="C:periplasmic space"/>
    <property type="evidence" value="ECO:0007669"/>
    <property type="project" value="UniProtKB-SubCell"/>
</dbReference>
<dbReference type="GO" id="GO:0019808">
    <property type="term" value="F:polyamine binding"/>
    <property type="evidence" value="ECO:0007669"/>
    <property type="project" value="InterPro"/>
</dbReference>
<dbReference type="SUPFAM" id="SSF53850">
    <property type="entry name" value="Periplasmic binding protein-like II"/>
    <property type="match status" value="1"/>
</dbReference>
<comment type="function">
    <text evidence="5">Required for the activity of the bacterial periplasmic transport system of putrescine.</text>
</comment>
<evidence type="ECO:0000313" key="8">
    <source>
        <dbReference type="EMBL" id="MBB2496674.1"/>
    </source>
</evidence>
<keyword evidence="4 5" id="KW-0574">Periplasm</keyword>
<dbReference type="Pfam" id="PF13416">
    <property type="entry name" value="SBP_bac_8"/>
    <property type="match status" value="1"/>
</dbReference>
<comment type="caution">
    <text evidence="8">The sequence shown here is derived from an EMBL/GenBank/DDBJ whole genome shotgun (WGS) entry which is preliminary data.</text>
</comment>
<proteinExistence type="inferred from homology"/>
<sequence>MKRSLRNCTTALLLGCASLVAHAEPSAGELRIYNWIEYLPKDMLQDFQKQTGITVLYDVFDSPQTLEARLLTGTAGYDLAFPSSSQIPNLIAAGALLPLERQQLPHWNQLDPAFMAQRESLDSGSRYSVPYLWGSTLLGYNKAKVDAVLGKDVDMRDYDLIFKPENIAKLSQCGVAILDSPNEVVPIALHYLGLDPNTQNPDDYAKAEALIKSIRPHVRYFNSAKYPQDLANGDICVALGWSGGMLAARNMALAANNGNDIRMALPRQGTLMWSDDMVIPKGAKNLAQAHAFIDYLLQPEVIARVTNQIGYPNPNPASQALIDPQLLAEKNLFVPAADRHLLFQVEPPHRVVQRLLTRLWNRIRSDV</sequence>
<feature type="signal peptide" evidence="7">
    <location>
        <begin position="1"/>
        <end position="23"/>
    </location>
</feature>
<name>A0A7W4LNZ5_9GAMM</name>
<evidence type="ECO:0000313" key="9">
    <source>
        <dbReference type="Proteomes" id="UP000542720"/>
    </source>
</evidence>
<evidence type="ECO:0000256" key="6">
    <source>
        <dbReference type="PIRSR" id="PIRSR019574-1"/>
    </source>
</evidence>
<feature type="binding site" evidence="6">
    <location>
        <position position="37"/>
    </location>
    <ligand>
        <name>spermidine</name>
        <dbReference type="ChEBI" id="CHEBI:57834"/>
    </ligand>
</feature>
<keyword evidence="9" id="KW-1185">Reference proteome</keyword>
<dbReference type="Gene3D" id="3.40.190.10">
    <property type="entry name" value="Periplasmic binding protein-like II"/>
    <property type="match status" value="2"/>
</dbReference>
<comment type="subcellular location">
    <subcellularLocation>
        <location evidence="1 5">Periplasm</location>
    </subcellularLocation>
</comment>
<dbReference type="Proteomes" id="UP000542720">
    <property type="component" value="Unassembled WGS sequence"/>
</dbReference>
<reference evidence="8 9" key="1">
    <citation type="submission" date="2020-08" db="EMBL/GenBank/DDBJ databases">
        <authorList>
            <person name="Kim C.M."/>
        </authorList>
    </citation>
    <scope>NUCLEOTIDE SEQUENCE [LARGE SCALE GENOMIC DNA]</scope>
    <source>
        <strain evidence="8 9">UL070</strain>
    </source>
</reference>
<dbReference type="RefSeq" id="WP_183090201.1">
    <property type="nucleotide sequence ID" value="NZ_JACJUD010000005.1"/>
</dbReference>
<evidence type="ECO:0000256" key="1">
    <source>
        <dbReference type="ARBA" id="ARBA00004418"/>
    </source>
</evidence>
<dbReference type="InterPro" id="IPR006059">
    <property type="entry name" value="SBP"/>
</dbReference>
<evidence type="ECO:0000256" key="5">
    <source>
        <dbReference type="PIRNR" id="PIRNR019574"/>
    </source>
</evidence>
<keyword evidence="2 5" id="KW-0813">Transport</keyword>
<feature type="chain" id="PRO_5031130350" description="Putrescine-binding periplasmic protein" evidence="7">
    <location>
        <begin position="24"/>
        <end position="367"/>
    </location>
</feature>
<evidence type="ECO:0000256" key="3">
    <source>
        <dbReference type="ARBA" id="ARBA00022729"/>
    </source>
</evidence>
<evidence type="ECO:0000256" key="4">
    <source>
        <dbReference type="ARBA" id="ARBA00022764"/>
    </source>
</evidence>
<keyword evidence="3 7" id="KW-0732">Signal</keyword>
<dbReference type="InterPro" id="IPR001188">
    <property type="entry name" value="Sperm_putr-bd"/>
</dbReference>
<evidence type="ECO:0000256" key="2">
    <source>
        <dbReference type="ARBA" id="ARBA00022448"/>
    </source>
</evidence>
<dbReference type="PIRSF" id="PIRSF019574">
    <property type="entry name" value="Periplasmic_polyamine_BP"/>
    <property type="match status" value="1"/>
</dbReference>
<dbReference type="GO" id="GO:0015846">
    <property type="term" value="P:polyamine transport"/>
    <property type="evidence" value="ECO:0007669"/>
    <property type="project" value="InterPro"/>
</dbReference>
<dbReference type="EMBL" id="JACJUD010000005">
    <property type="protein sequence ID" value="MBB2496674.1"/>
    <property type="molecule type" value="Genomic_DNA"/>
</dbReference>
<gene>
    <name evidence="8" type="ORF">H3H51_16750</name>
</gene>
<accession>A0A7W4LNZ5</accession>
<dbReference type="PANTHER" id="PTHR30222">
    <property type="entry name" value="SPERMIDINE/PUTRESCINE-BINDING PERIPLASMIC PROTEIN"/>
    <property type="match status" value="1"/>
</dbReference>
<evidence type="ECO:0000256" key="7">
    <source>
        <dbReference type="SAM" id="SignalP"/>
    </source>
</evidence>
<dbReference type="PRINTS" id="PR00909">
    <property type="entry name" value="SPERMDNBNDNG"/>
</dbReference>